<evidence type="ECO:0000256" key="1">
    <source>
        <dbReference type="ARBA" id="ARBA00011961"/>
    </source>
</evidence>
<dbReference type="InterPro" id="IPR016477">
    <property type="entry name" value="Fructo-/Ketosamine-3-kinase"/>
</dbReference>
<comment type="caution">
    <text evidence="4">The sequence shown here is derived from an EMBL/GenBank/DDBJ whole genome shotgun (WGS) entry which is preliminary data.</text>
</comment>
<dbReference type="PANTHER" id="PTHR12149:SF8">
    <property type="entry name" value="PROTEIN-RIBULOSAMINE 3-KINASE"/>
    <property type="match status" value="1"/>
</dbReference>
<proteinExistence type="predicted"/>
<dbReference type="FunFam" id="3.90.1200.10:FF:000018">
    <property type="entry name" value="Fructosamine-3-kinase, putative"/>
    <property type="match status" value="1"/>
</dbReference>
<dbReference type="SUPFAM" id="SSF56112">
    <property type="entry name" value="Protein kinase-like (PK-like)"/>
    <property type="match status" value="1"/>
</dbReference>
<evidence type="ECO:0000256" key="3">
    <source>
        <dbReference type="SAM" id="MobiDB-lite"/>
    </source>
</evidence>
<gene>
    <name evidence="4" type="ORF">MAM_02933</name>
</gene>
<organism evidence="4 5">
    <name type="scientific">Metarhizium album (strain ARSEF 1941)</name>
    <dbReference type="NCBI Taxonomy" id="1081103"/>
    <lineage>
        <taxon>Eukaryota</taxon>
        <taxon>Fungi</taxon>
        <taxon>Dikarya</taxon>
        <taxon>Ascomycota</taxon>
        <taxon>Pezizomycotina</taxon>
        <taxon>Sordariomycetes</taxon>
        <taxon>Hypocreomycetidae</taxon>
        <taxon>Hypocreales</taxon>
        <taxon>Clavicipitaceae</taxon>
        <taxon>Metarhizium</taxon>
    </lineage>
</organism>
<sequence>MAISFFPSTPEDDQDKRVNMQYLTNVRPRVRVRVRTSPWTAIPSNRQYVTCTYLNLTSPRHHAHCTNPTHGQQSRVRPTSMPTPPSKDSQTTTAMTPNVDPAILKALGIDGQHARIASHGGSGFSATFKLSTTIDGQPVNYFVKTGSGKAAELMFTGEHASLNAIHNAVPSLCPKSYAHGAMSLPNKYFLVTDFLDLASTAPGGSGQSLAAKLARLHTTPAPIPDGHDKPMFGFPVPTCCGETAQDNSWKPSWAEFYADNRLRGILRDCVSNHGEDDELSEAVERVASKVVPRLVGESNTKDITPVLVHGDLWSGNHSRGRIGGKGGAEEVVFDPSAVYGHSEYELGIMRMFGGFGASFWHEYEALVPRADPREEWEDRLALYEL</sequence>
<dbReference type="EC" id="2.7.1.172" evidence="1"/>
<dbReference type="AlphaFoldDB" id="A0A0B2X218"/>
<feature type="region of interest" description="Disordered" evidence="3">
    <location>
        <begin position="62"/>
        <end position="95"/>
    </location>
</feature>
<evidence type="ECO:0000256" key="2">
    <source>
        <dbReference type="ARBA" id="ARBA00048655"/>
    </source>
</evidence>
<dbReference type="InterPro" id="IPR011009">
    <property type="entry name" value="Kinase-like_dom_sf"/>
</dbReference>
<dbReference type="OrthoDB" id="5772781at2759"/>
<feature type="compositionally biased region" description="Polar residues" evidence="3">
    <location>
        <begin position="86"/>
        <end position="95"/>
    </location>
</feature>
<dbReference type="HOGENOM" id="CLU_036517_0_3_1"/>
<reference evidence="4 5" key="1">
    <citation type="journal article" date="2014" name="Proc. Natl. Acad. Sci. U.S.A.">
        <title>Trajectory and genomic determinants of fungal-pathogen speciation and host adaptation.</title>
        <authorList>
            <person name="Hu X."/>
            <person name="Xiao G."/>
            <person name="Zheng P."/>
            <person name="Shang Y."/>
            <person name="Su Y."/>
            <person name="Zhang X."/>
            <person name="Liu X."/>
            <person name="Zhan S."/>
            <person name="St Leger R.J."/>
            <person name="Wang C."/>
        </authorList>
    </citation>
    <scope>NUCLEOTIDE SEQUENCE [LARGE SCALE GENOMIC DNA]</scope>
    <source>
        <strain evidence="4 5">ARSEF 1941</strain>
    </source>
</reference>
<dbReference type="Gene3D" id="3.90.1200.10">
    <property type="match status" value="1"/>
</dbReference>
<dbReference type="PANTHER" id="PTHR12149">
    <property type="entry name" value="FRUCTOSAMINE 3 KINASE-RELATED PROTEIN"/>
    <property type="match status" value="1"/>
</dbReference>
<dbReference type="Proteomes" id="UP000030816">
    <property type="component" value="Unassembled WGS sequence"/>
</dbReference>
<comment type="catalytic activity">
    <reaction evidence="2">
        <text>N(6)-D-ribulosyl-L-lysyl-[protein] + ATP = N(6)-(3-O-phospho-D-ribulosyl)-L-lysyl-[protein] + ADP + H(+)</text>
        <dbReference type="Rhea" id="RHEA:48432"/>
        <dbReference type="Rhea" id="RHEA-COMP:12103"/>
        <dbReference type="Rhea" id="RHEA-COMP:12104"/>
        <dbReference type="ChEBI" id="CHEBI:15378"/>
        <dbReference type="ChEBI" id="CHEBI:30616"/>
        <dbReference type="ChEBI" id="CHEBI:90418"/>
        <dbReference type="ChEBI" id="CHEBI:90420"/>
        <dbReference type="ChEBI" id="CHEBI:456216"/>
        <dbReference type="EC" id="2.7.1.172"/>
    </reaction>
    <physiologicalReaction direction="left-to-right" evidence="2">
        <dbReference type="Rhea" id="RHEA:48433"/>
    </physiologicalReaction>
</comment>
<dbReference type="Pfam" id="PF03881">
    <property type="entry name" value="Fructosamin_kin"/>
    <property type="match status" value="1"/>
</dbReference>
<dbReference type="GO" id="GO:0102193">
    <property type="term" value="F:protein-ribulosamine 3-kinase activity"/>
    <property type="evidence" value="ECO:0007669"/>
    <property type="project" value="UniProtKB-EC"/>
</dbReference>
<feature type="compositionally biased region" description="Polar residues" evidence="3">
    <location>
        <begin position="66"/>
        <end position="77"/>
    </location>
</feature>
<protein>
    <recommendedName>
        <fullName evidence="1">protein-ribulosamine 3-kinase</fullName>
        <ecNumber evidence="1">2.7.1.172</ecNumber>
    </recommendedName>
</protein>
<name>A0A0B2X218_METAS</name>
<keyword evidence="5" id="KW-1185">Reference proteome</keyword>
<evidence type="ECO:0000313" key="4">
    <source>
        <dbReference type="EMBL" id="KHN99235.1"/>
    </source>
</evidence>
<dbReference type="EMBL" id="AZHE01000005">
    <property type="protein sequence ID" value="KHN99235.1"/>
    <property type="molecule type" value="Genomic_DNA"/>
</dbReference>
<evidence type="ECO:0000313" key="5">
    <source>
        <dbReference type="Proteomes" id="UP000030816"/>
    </source>
</evidence>
<dbReference type="RefSeq" id="XP_040680301.1">
    <property type="nucleotide sequence ID" value="XM_040821732.1"/>
</dbReference>
<dbReference type="STRING" id="1081103.A0A0B2X218"/>
<accession>A0A0B2X218</accession>
<keyword evidence="4" id="KW-0808">Transferase</keyword>
<dbReference type="GeneID" id="63737388"/>